<reference evidence="1 2" key="1">
    <citation type="submission" date="2015-06" db="EMBL/GenBank/DDBJ databases">
        <title>Cloning and characterization of the uncialamcin biosynthetic gene cluster.</title>
        <authorList>
            <person name="Yan X."/>
            <person name="Huang T."/>
            <person name="Ge H."/>
            <person name="Shen B."/>
        </authorList>
    </citation>
    <scope>NUCLEOTIDE SEQUENCE [LARGE SCALE GENOMIC DNA]</scope>
    <source>
        <strain evidence="1 2">DCA2648</strain>
    </source>
</reference>
<proteinExistence type="predicted"/>
<sequence>MTDLFTVSVDSVEGAAFHGRVHLIGADAVRVPRDVTFPVALLVDAWSRRGRGGPAGGGAPDTGDARLDGEFRVLHECLHGRLLRVTDDGFLLADDGTTVLEPRRRAAEVYDLGGADRDEVSAYVRTLTDADAFGRLAASVVTGYDIGPLVNVPVWSDVAAVEPEEWEPGLEEMATWSEPADLDYWRTWRLLETRPFEELPCAGITVKVSDPAYLEPLADGMRWSTAYAGTAN</sequence>
<organism evidence="1 2">
    <name type="scientific">Streptomyces uncialis</name>
    <dbReference type="NCBI Taxonomy" id="1048205"/>
    <lineage>
        <taxon>Bacteria</taxon>
        <taxon>Bacillati</taxon>
        <taxon>Actinomycetota</taxon>
        <taxon>Actinomycetes</taxon>
        <taxon>Kitasatosporales</taxon>
        <taxon>Streptomycetaceae</taxon>
        <taxon>Streptomyces</taxon>
    </lineage>
</organism>
<gene>
    <name evidence="1" type="ORF">AB852_27935</name>
</gene>
<dbReference type="Proteomes" id="UP000186455">
    <property type="component" value="Unassembled WGS sequence"/>
</dbReference>
<comment type="caution">
    <text evidence="1">The sequence shown here is derived from an EMBL/GenBank/DDBJ whole genome shotgun (WGS) entry which is preliminary data.</text>
</comment>
<dbReference type="EMBL" id="LFBV01000008">
    <property type="protein sequence ID" value="OKH92048.1"/>
    <property type="molecule type" value="Genomic_DNA"/>
</dbReference>
<dbReference type="AlphaFoldDB" id="A0A1Q4V2I8"/>
<evidence type="ECO:0000313" key="2">
    <source>
        <dbReference type="Proteomes" id="UP000186455"/>
    </source>
</evidence>
<evidence type="ECO:0000313" key="1">
    <source>
        <dbReference type="EMBL" id="OKH92048.1"/>
    </source>
</evidence>
<dbReference type="RefSeq" id="WP_073793044.1">
    <property type="nucleotide sequence ID" value="NZ_CP108638.1"/>
</dbReference>
<protein>
    <submittedName>
        <fullName evidence="1">Uncharacterized protein</fullName>
    </submittedName>
</protein>
<keyword evidence="2" id="KW-1185">Reference proteome</keyword>
<accession>A0A1Q4V2I8</accession>
<name>A0A1Q4V2I8_9ACTN</name>